<proteinExistence type="predicted"/>
<keyword evidence="2" id="KW-1185">Reference proteome</keyword>
<dbReference type="PATRIC" id="fig|1423753.3.peg.1775"/>
<protein>
    <submittedName>
        <fullName evidence="1">Uncharacterized protein</fullName>
    </submittedName>
</protein>
<dbReference type="STRING" id="1423753.FD28_GL001707"/>
<evidence type="ECO:0000313" key="1">
    <source>
        <dbReference type="EMBL" id="KRL97621.1"/>
    </source>
</evidence>
<accession>A0A0R1V456</accession>
<dbReference type="OrthoDB" id="2297071at2"/>
<name>A0A0R1V456_9LACO</name>
<dbReference type="RefSeq" id="WP_057731845.1">
    <property type="nucleotide sequence ID" value="NZ_AZFS01000016.1"/>
</dbReference>
<gene>
    <name evidence="1" type="ORF">FD28_GL001707</name>
</gene>
<evidence type="ECO:0000313" key="2">
    <source>
        <dbReference type="Proteomes" id="UP000051580"/>
    </source>
</evidence>
<reference evidence="1 2" key="1">
    <citation type="journal article" date="2015" name="Genome Announc.">
        <title>Expanding the biotechnology potential of lactobacilli through comparative genomics of 213 strains and associated genera.</title>
        <authorList>
            <person name="Sun Z."/>
            <person name="Harris H.M."/>
            <person name="McCann A."/>
            <person name="Guo C."/>
            <person name="Argimon S."/>
            <person name="Zhang W."/>
            <person name="Yang X."/>
            <person name="Jeffery I.B."/>
            <person name="Cooney J.C."/>
            <person name="Kagawa T.F."/>
            <person name="Liu W."/>
            <person name="Song Y."/>
            <person name="Salvetti E."/>
            <person name="Wrobel A."/>
            <person name="Rasinkangas P."/>
            <person name="Parkhill J."/>
            <person name="Rea M.C."/>
            <person name="O'Sullivan O."/>
            <person name="Ritari J."/>
            <person name="Douillard F.P."/>
            <person name="Paul Ross R."/>
            <person name="Yang R."/>
            <person name="Briner A.E."/>
            <person name="Felis G.E."/>
            <person name="de Vos W.M."/>
            <person name="Barrangou R."/>
            <person name="Klaenhammer T.R."/>
            <person name="Caufield P.W."/>
            <person name="Cui Y."/>
            <person name="Zhang H."/>
            <person name="O'Toole P.W."/>
        </authorList>
    </citation>
    <scope>NUCLEOTIDE SEQUENCE [LARGE SCALE GENOMIC DNA]</scope>
    <source>
        <strain evidence="1 2">DSM 16381</strain>
    </source>
</reference>
<organism evidence="1 2">
    <name type="scientific">Levilactobacillus hammesii DSM 16381</name>
    <dbReference type="NCBI Taxonomy" id="1423753"/>
    <lineage>
        <taxon>Bacteria</taxon>
        <taxon>Bacillati</taxon>
        <taxon>Bacillota</taxon>
        <taxon>Bacilli</taxon>
        <taxon>Lactobacillales</taxon>
        <taxon>Lactobacillaceae</taxon>
        <taxon>Levilactobacillus</taxon>
    </lineage>
</organism>
<dbReference type="Proteomes" id="UP000051580">
    <property type="component" value="Unassembled WGS sequence"/>
</dbReference>
<comment type="caution">
    <text evidence="1">The sequence shown here is derived from an EMBL/GenBank/DDBJ whole genome shotgun (WGS) entry which is preliminary data.</text>
</comment>
<sequence>MRPTYLPKKNLWVVDTLALQRVRQADQESQLEKRMRKEFGWRLGERLTFRVGDGPEIGDIDDVMSEFIGSGLTYHFWNSHARRHNYPEEAHTFNEVLHFLAEDPGSFEVQEFADEYSQQELVFLAAVKKRYADLDADE</sequence>
<dbReference type="EMBL" id="AZFS01000016">
    <property type="protein sequence ID" value="KRL97621.1"/>
    <property type="molecule type" value="Genomic_DNA"/>
</dbReference>
<dbReference type="AlphaFoldDB" id="A0A0R1V456"/>